<name>A0A383W197_TETOB</name>
<feature type="region of interest" description="Disordered" evidence="1">
    <location>
        <begin position="293"/>
        <end position="337"/>
    </location>
</feature>
<accession>A0A383W197</accession>
<organism evidence="2 3">
    <name type="scientific">Tetradesmus obliquus</name>
    <name type="common">Green alga</name>
    <name type="synonym">Acutodesmus obliquus</name>
    <dbReference type="NCBI Taxonomy" id="3088"/>
    <lineage>
        <taxon>Eukaryota</taxon>
        <taxon>Viridiplantae</taxon>
        <taxon>Chlorophyta</taxon>
        <taxon>core chlorophytes</taxon>
        <taxon>Chlorophyceae</taxon>
        <taxon>CS clade</taxon>
        <taxon>Sphaeropleales</taxon>
        <taxon>Scenedesmaceae</taxon>
        <taxon>Tetradesmus</taxon>
    </lineage>
</organism>
<protein>
    <submittedName>
        <fullName evidence="2">Uncharacterized protein</fullName>
    </submittedName>
</protein>
<evidence type="ECO:0000256" key="1">
    <source>
        <dbReference type="SAM" id="MobiDB-lite"/>
    </source>
</evidence>
<dbReference type="PANTHER" id="PTHR35100:SF1">
    <property type="entry name" value="F15H11.13 PROTEIN"/>
    <property type="match status" value="1"/>
</dbReference>
<dbReference type="AlphaFoldDB" id="A0A383W197"/>
<feature type="compositionally biased region" description="Low complexity" evidence="1">
    <location>
        <begin position="295"/>
        <end position="314"/>
    </location>
</feature>
<dbReference type="PANTHER" id="PTHR35100">
    <property type="entry name" value="FOLD PROTEIN"/>
    <property type="match status" value="1"/>
</dbReference>
<gene>
    <name evidence="2" type="ORF">BQ4739_LOCUS11595</name>
</gene>
<sequence>MLASLLLEGSQQAQKEIDSLVGALRAGLPWFWSEPNKRSKEDHHHHRHDSPQRQQSLRAALVSSGVVDGVGIWKTRLLSSVSVIQFGGVATAALSCMSPQGPGCCDFNKGERVANVLTSLPYAAIGLHSIRRRRTAAGKLWGCSMLGVCGASITFHVSSGKWRDLGRKLDYWMIAASSGLLTRALYPNLPPAATAATIALTPFRPFLVSAGNAMAMESKFLQRSFANPDLRGAQKLHSAACLAGMAVFAVEDASVPHVPLVHATWHCLSALGTSLVNAVLADAEELHPELTLDALGDGSSSSSRGRQLRRQQQQGGDGWVARDQQQQQQAWQPPKEFDVAPLGIQV</sequence>
<evidence type="ECO:0000313" key="2">
    <source>
        <dbReference type="EMBL" id="SZX71447.1"/>
    </source>
</evidence>
<dbReference type="Proteomes" id="UP000256970">
    <property type="component" value="Unassembled WGS sequence"/>
</dbReference>
<keyword evidence="3" id="KW-1185">Reference proteome</keyword>
<reference evidence="2 3" key="1">
    <citation type="submission" date="2016-10" db="EMBL/GenBank/DDBJ databases">
        <authorList>
            <person name="Cai Z."/>
        </authorList>
    </citation>
    <scope>NUCLEOTIDE SEQUENCE [LARGE SCALE GENOMIC DNA]</scope>
</reference>
<evidence type="ECO:0000313" key="3">
    <source>
        <dbReference type="Proteomes" id="UP000256970"/>
    </source>
</evidence>
<feature type="region of interest" description="Disordered" evidence="1">
    <location>
        <begin position="35"/>
        <end position="55"/>
    </location>
</feature>
<proteinExistence type="predicted"/>
<dbReference type="EMBL" id="FNXT01001051">
    <property type="protein sequence ID" value="SZX71447.1"/>
    <property type="molecule type" value="Genomic_DNA"/>
</dbReference>